<dbReference type="GO" id="GO:1901605">
    <property type="term" value="P:alpha-amino acid metabolic process"/>
    <property type="evidence" value="ECO:0007669"/>
    <property type="project" value="TreeGrafter"/>
</dbReference>
<feature type="transmembrane region" description="Helical" evidence="6">
    <location>
        <begin position="850"/>
        <end position="868"/>
    </location>
</feature>
<feature type="region of interest" description="Disordered" evidence="5">
    <location>
        <begin position="1127"/>
        <end position="1180"/>
    </location>
</feature>
<keyword evidence="4" id="KW-0663">Pyridoxal phosphate</keyword>
<evidence type="ECO:0000313" key="9">
    <source>
        <dbReference type="Proteomes" id="UP000649617"/>
    </source>
</evidence>
<dbReference type="PANTHER" id="PTHR42790:SF19">
    <property type="entry name" value="KYNURENINE_ALPHA-AMINOADIPATE AMINOTRANSFERASE, MITOCHONDRIAL"/>
    <property type="match status" value="1"/>
</dbReference>
<keyword evidence="6" id="KW-1133">Transmembrane helix</keyword>
<comment type="cofactor">
    <cofactor evidence="1">
        <name>pyridoxal 5'-phosphate</name>
        <dbReference type="ChEBI" id="CHEBI:597326"/>
    </cofactor>
</comment>
<feature type="transmembrane region" description="Helical" evidence="6">
    <location>
        <begin position="790"/>
        <end position="808"/>
    </location>
</feature>
<keyword evidence="6" id="KW-0472">Membrane</keyword>
<dbReference type="OrthoDB" id="412802at2759"/>
<dbReference type="EMBL" id="CAJNIZ010024447">
    <property type="protein sequence ID" value="CAE7477131.1"/>
    <property type="molecule type" value="Genomic_DNA"/>
</dbReference>
<dbReference type="Pfam" id="PF00155">
    <property type="entry name" value="Aminotran_1_2"/>
    <property type="match status" value="1"/>
</dbReference>
<dbReference type="PANTHER" id="PTHR42790">
    <property type="entry name" value="AMINOTRANSFERASE"/>
    <property type="match status" value="1"/>
</dbReference>
<name>A0A812SEY2_SYMPI</name>
<dbReference type="Gene3D" id="3.40.640.10">
    <property type="entry name" value="Type I PLP-dependent aspartate aminotransferase-like (Major domain)"/>
    <property type="match status" value="1"/>
</dbReference>
<evidence type="ECO:0000256" key="2">
    <source>
        <dbReference type="ARBA" id="ARBA00022576"/>
    </source>
</evidence>
<feature type="region of interest" description="Disordered" evidence="5">
    <location>
        <begin position="1196"/>
        <end position="1227"/>
    </location>
</feature>
<evidence type="ECO:0000256" key="4">
    <source>
        <dbReference type="ARBA" id="ARBA00022898"/>
    </source>
</evidence>
<feature type="transmembrane region" description="Helical" evidence="6">
    <location>
        <begin position="314"/>
        <end position="340"/>
    </location>
</feature>
<keyword evidence="9" id="KW-1185">Reference proteome</keyword>
<evidence type="ECO:0000259" key="7">
    <source>
        <dbReference type="Pfam" id="PF00155"/>
    </source>
</evidence>
<dbReference type="InterPro" id="IPR004839">
    <property type="entry name" value="Aminotransferase_I/II_large"/>
</dbReference>
<feature type="region of interest" description="Disordered" evidence="5">
    <location>
        <begin position="1260"/>
        <end position="1299"/>
    </location>
</feature>
<organism evidence="8 9">
    <name type="scientific">Symbiodinium pilosum</name>
    <name type="common">Dinoflagellate</name>
    <dbReference type="NCBI Taxonomy" id="2952"/>
    <lineage>
        <taxon>Eukaryota</taxon>
        <taxon>Sar</taxon>
        <taxon>Alveolata</taxon>
        <taxon>Dinophyceae</taxon>
        <taxon>Suessiales</taxon>
        <taxon>Symbiodiniaceae</taxon>
        <taxon>Symbiodinium</taxon>
    </lineage>
</organism>
<evidence type="ECO:0000256" key="3">
    <source>
        <dbReference type="ARBA" id="ARBA00022679"/>
    </source>
</evidence>
<feature type="transmembrane region" description="Helical" evidence="6">
    <location>
        <begin position="712"/>
        <end position="731"/>
    </location>
</feature>
<feature type="transmembrane region" description="Helical" evidence="6">
    <location>
        <begin position="1236"/>
        <end position="1255"/>
    </location>
</feature>
<feature type="compositionally biased region" description="Acidic residues" evidence="5">
    <location>
        <begin position="1213"/>
        <end position="1223"/>
    </location>
</feature>
<feature type="compositionally biased region" description="Acidic residues" evidence="5">
    <location>
        <begin position="1151"/>
        <end position="1166"/>
    </location>
</feature>
<feature type="transmembrane region" description="Helical" evidence="6">
    <location>
        <begin position="347"/>
        <end position="366"/>
    </location>
</feature>
<evidence type="ECO:0000256" key="1">
    <source>
        <dbReference type="ARBA" id="ARBA00001933"/>
    </source>
</evidence>
<feature type="compositionally biased region" description="Gly residues" evidence="5">
    <location>
        <begin position="1290"/>
        <end position="1299"/>
    </location>
</feature>
<sequence length="1299" mass="143758">MSSLDIAIAMFLNPGDTILVEEYTFLAMIDACVAAGLRLVPVPCDNGGLCPESLRRILRAERSAGRVPKVLYTVPVGQNPLGTRLPEDRYQPIYDMCAEHGVFILEDDAYFYQQHNAHDDLADDDELAVGGLEKLGTTFVSIDRQGLVFRLDSFAKMLAPGFRLGWVTGPRRLIEAYEKLCYVSTQQGSSFAMVCLASLLAQWGKSGLQAQLQRLQLGLRRRCRALLRACEEHLSDLATWTNPQAGMFLWLKMTHPAAFSNESLLESMRRNGVVAMPGSFCSPDSKGAFFLLIGAIPVIVPKGTWHVVDFMIDYGIYDSSVCCFIIFNLGRTFGAAFALVNSGFRGTLAAAVMGWSLYTIWPTGYMKDSEDLDFWLIVAIGVTYVCVVMLLKLDLSFQMFAISNFAGIWMDILNPDKQATITPPWAGNWSLHTDTLLQQLIRTILGFLTVTVALLLPYPLGSLVSVQENQLMMNTRLRTILRMMVKFYCQDVPNESEKGEVLNHLRSMKSNPAETDRLIAEAWWECFGFGRTQLKRQVLFATCQTTRKIHLLAFNAWTVSSEQARKGKDVELMRLVQEKTENVLEGMEQMLNLLVKAAEDGKLDPRETVAVRSCKQKLERLEQELSIHFHAKRLEVAQSTQKSGKLAEAMFQELRIAQVLQWSISRIVGEVIQLADGVSKFSSGEASLPPPPNPGGFLAIFEGVGDKEHLLYAWRGISSYLLCFTLGYFGFRQIVPPHSAAIAATAPLLLSMYVGSALVKDLNRIQGLMIGNATKSYDLGLVDDCDPADLAIHAVITFTWVFTGLFVYFHSRAYSTVGVLAAAFGAYTLLGHSCNQLDSENVGKRTTFDAMAMNCIAVMITFCVDFFFQADRASDLAYNLLDQCWQEIHDSLAGMFDPQVNVVAFRSARAKELLMSATQMGEEANLEPRFWRTIWHHELFTGVCRATDALIVATAALESAIAEHGCNEETAQKFGEEDAVDNNNGNNVVLRDDQEEFLKHTVPKFFGLPNDKPEDKMSKDKMVKQYLFFACRSSLLKTAIQKGLGDCGVRQIQSRHTQAASCLRSAAVLGHEMSQEAWEESQMLTMQVAHLVPGALAVPLRHKASTFFHSETLLQDALPRRRVLRTEGFGGWFPNPDEKRVNPPEGQEAMEIQEAEKEEEHEEDPLSEALQDAGDAVSADAEKAFDKMKADAANSLEASKDDGAGKAAVEAAKEEEDTGDPPDADDKLPGPFYTRAWFLGLALTAFVGVTSYTVWQVSQVAGSKGPEPEDEIERTYANDPRAPVASEGAAGKGKGKAGQ</sequence>
<keyword evidence="3" id="KW-0808">Transferase</keyword>
<keyword evidence="2" id="KW-0032">Aminotransferase</keyword>
<feature type="transmembrane region" description="Helical" evidence="6">
    <location>
        <begin position="372"/>
        <end position="391"/>
    </location>
</feature>
<reference evidence="8" key="1">
    <citation type="submission" date="2021-02" db="EMBL/GenBank/DDBJ databases">
        <authorList>
            <person name="Dougan E. K."/>
            <person name="Rhodes N."/>
            <person name="Thang M."/>
            <person name="Chan C."/>
        </authorList>
    </citation>
    <scope>NUCLEOTIDE SEQUENCE</scope>
</reference>
<dbReference type="InterPro" id="IPR050859">
    <property type="entry name" value="Class-I_PLP-dep_aminotransf"/>
</dbReference>
<dbReference type="CDD" id="cd00609">
    <property type="entry name" value="AAT_like"/>
    <property type="match status" value="1"/>
</dbReference>
<dbReference type="InterPro" id="IPR015424">
    <property type="entry name" value="PyrdxlP-dep_Trfase"/>
</dbReference>
<proteinExistence type="predicted"/>
<dbReference type="Proteomes" id="UP000649617">
    <property type="component" value="Unassembled WGS sequence"/>
</dbReference>
<evidence type="ECO:0000256" key="5">
    <source>
        <dbReference type="SAM" id="MobiDB-lite"/>
    </source>
</evidence>
<evidence type="ECO:0000256" key="6">
    <source>
        <dbReference type="SAM" id="Phobius"/>
    </source>
</evidence>
<feature type="transmembrane region" description="Helical" evidence="6">
    <location>
        <begin position="740"/>
        <end position="759"/>
    </location>
</feature>
<evidence type="ECO:0000313" key="8">
    <source>
        <dbReference type="EMBL" id="CAE7477131.1"/>
    </source>
</evidence>
<feature type="transmembrane region" description="Helical" evidence="6">
    <location>
        <begin position="813"/>
        <end position="830"/>
    </location>
</feature>
<feature type="domain" description="Aminotransferase class I/classII large" evidence="7">
    <location>
        <begin position="4"/>
        <end position="281"/>
    </location>
</feature>
<comment type="caution">
    <text evidence="8">The sequence shown here is derived from an EMBL/GenBank/DDBJ whole genome shotgun (WGS) entry which is preliminary data.</text>
</comment>
<keyword evidence="6" id="KW-0812">Transmembrane</keyword>
<feature type="non-terminal residue" evidence="8">
    <location>
        <position position="1"/>
    </location>
</feature>
<dbReference type="InterPro" id="IPR015421">
    <property type="entry name" value="PyrdxlP-dep_Trfase_major"/>
</dbReference>
<gene>
    <name evidence="8" type="ORF">SPIL2461_LOCUS12147</name>
</gene>
<dbReference type="GO" id="GO:0008483">
    <property type="term" value="F:transaminase activity"/>
    <property type="evidence" value="ECO:0007669"/>
    <property type="project" value="UniProtKB-KW"/>
</dbReference>
<dbReference type="SUPFAM" id="SSF53383">
    <property type="entry name" value="PLP-dependent transferases"/>
    <property type="match status" value="1"/>
</dbReference>
<accession>A0A812SEY2</accession>
<feature type="transmembrane region" description="Helical" evidence="6">
    <location>
        <begin position="440"/>
        <end position="460"/>
    </location>
</feature>
<protein>
    <recommendedName>
        <fullName evidence="7">Aminotransferase class I/classII large domain-containing protein</fullName>
    </recommendedName>
</protein>
<dbReference type="GO" id="GO:0030170">
    <property type="term" value="F:pyridoxal phosphate binding"/>
    <property type="evidence" value="ECO:0007669"/>
    <property type="project" value="InterPro"/>
</dbReference>